<dbReference type="InterPro" id="IPR035914">
    <property type="entry name" value="Sperma_CUB_dom_sf"/>
</dbReference>
<organism evidence="9 10">
    <name type="scientific">Pipra filicauda</name>
    <name type="common">Wire-tailed manakin</name>
    <dbReference type="NCBI Taxonomy" id="649802"/>
    <lineage>
        <taxon>Eukaryota</taxon>
        <taxon>Metazoa</taxon>
        <taxon>Chordata</taxon>
        <taxon>Craniata</taxon>
        <taxon>Vertebrata</taxon>
        <taxon>Euteleostomi</taxon>
        <taxon>Archelosauria</taxon>
        <taxon>Archosauria</taxon>
        <taxon>Dinosauria</taxon>
        <taxon>Saurischia</taxon>
        <taxon>Theropoda</taxon>
        <taxon>Coelurosauria</taxon>
        <taxon>Aves</taxon>
        <taxon>Neognathae</taxon>
        <taxon>Neoaves</taxon>
        <taxon>Telluraves</taxon>
        <taxon>Australaves</taxon>
        <taxon>Passeriformes</taxon>
        <taxon>Pipridae</taxon>
        <taxon>Pipra</taxon>
    </lineage>
</organism>
<proteinExistence type="predicted"/>
<evidence type="ECO:0000256" key="5">
    <source>
        <dbReference type="PROSITE-ProRule" id="PRU00076"/>
    </source>
</evidence>
<feature type="region of interest" description="Disordered" evidence="6">
    <location>
        <begin position="884"/>
        <end position="947"/>
    </location>
</feature>
<dbReference type="SUPFAM" id="SSF49854">
    <property type="entry name" value="Spermadhesin, CUB domain"/>
    <property type="match status" value="2"/>
</dbReference>
<evidence type="ECO:0000256" key="7">
    <source>
        <dbReference type="SAM" id="Phobius"/>
    </source>
</evidence>
<feature type="compositionally biased region" description="Polar residues" evidence="6">
    <location>
        <begin position="349"/>
        <end position="358"/>
    </location>
</feature>
<feature type="transmembrane region" description="Helical" evidence="7">
    <location>
        <begin position="1153"/>
        <end position="1178"/>
    </location>
</feature>
<feature type="region of interest" description="Disordered" evidence="6">
    <location>
        <begin position="146"/>
        <end position="168"/>
    </location>
</feature>
<gene>
    <name evidence="10" type="primary">LOC114003913</name>
</gene>
<evidence type="ECO:0000256" key="6">
    <source>
        <dbReference type="SAM" id="MobiDB-lite"/>
    </source>
</evidence>
<accession>A0A6J2J533</accession>
<dbReference type="SUPFAM" id="SSF57196">
    <property type="entry name" value="EGF/Laminin"/>
    <property type="match status" value="1"/>
</dbReference>
<feature type="region of interest" description="Disordered" evidence="6">
    <location>
        <begin position="545"/>
        <end position="564"/>
    </location>
</feature>
<feature type="compositionally biased region" description="Basic and acidic residues" evidence="6">
    <location>
        <begin position="815"/>
        <end position="836"/>
    </location>
</feature>
<keyword evidence="2" id="KW-0732">Signal</keyword>
<feature type="region of interest" description="Disordered" evidence="6">
    <location>
        <begin position="815"/>
        <end position="840"/>
    </location>
</feature>
<evidence type="ECO:0000256" key="1">
    <source>
        <dbReference type="ARBA" id="ARBA00022536"/>
    </source>
</evidence>
<dbReference type="GeneID" id="114003913"/>
<keyword evidence="7" id="KW-0472">Membrane</keyword>
<dbReference type="InterPro" id="IPR049883">
    <property type="entry name" value="NOTCH1_EGF-like"/>
</dbReference>
<reference evidence="10" key="1">
    <citation type="submission" date="2025-08" db="UniProtKB">
        <authorList>
            <consortium name="RefSeq"/>
        </authorList>
    </citation>
    <scope>IDENTIFICATION</scope>
    <source>
        <tissue evidence="10">Muscle</tissue>
    </source>
</reference>
<dbReference type="InterPro" id="IPR001881">
    <property type="entry name" value="EGF-like_Ca-bd_dom"/>
</dbReference>
<protein>
    <submittedName>
        <fullName evidence="10">Uncharacterized protein LOC114003913</fullName>
    </submittedName>
</protein>
<dbReference type="InterPro" id="IPR018097">
    <property type="entry name" value="EGF_Ca-bd_CS"/>
</dbReference>
<dbReference type="GO" id="GO:0005509">
    <property type="term" value="F:calcium ion binding"/>
    <property type="evidence" value="ECO:0007669"/>
    <property type="project" value="InterPro"/>
</dbReference>
<dbReference type="AlphaFoldDB" id="A0A6J2J533"/>
<dbReference type="Proteomes" id="UP000504627">
    <property type="component" value="Unplaced"/>
</dbReference>
<dbReference type="CDD" id="cd00054">
    <property type="entry name" value="EGF_CA"/>
    <property type="match status" value="1"/>
</dbReference>
<comment type="caution">
    <text evidence="5">Lacks conserved residue(s) required for the propagation of feature annotation.</text>
</comment>
<evidence type="ECO:0000256" key="2">
    <source>
        <dbReference type="ARBA" id="ARBA00022729"/>
    </source>
</evidence>
<dbReference type="Pfam" id="PF07645">
    <property type="entry name" value="EGF_CA"/>
    <property type="match status" value="1"/>
</dbReference>
<evidence type="ECO:0000313" key="10">
    <source>
        <dbReference type="RefSeq" id="XP_027607146.2"/>
    </source>
</evidence>
<sequence length="1248" mass="135468">MGENFIVASCLPEPESPWILAYVPIRSCHRVLKDKYGEFFPPAYRGDFPVSFWCNWTIWAGSRKHIIIYIQGFNAKEDCNKNEDKILFEGVSSLVENSVVYSCWKKEMHVFATFAQAVHVVLLKRYLPNCRDAQFKGKYYIFQDQEGESSSKDDGISETPTPKLPKQDSIFQSGCVENLRNVLGLATPCSTMNPGETTVLSGEPMQERGITLDTMAVESPIELIPRERAKTLLLETKAPGELGSELPGVQEAQGTGTPEGIIPTAAQDSWGQSLSVSGDITVGFGYMHRLSSVHLETPLLSALHAAEPLLQPAGVSLETSQSVLSATLKPKGLGDLQFTIKPTRTSYLDSAAHSQSVSPGRGESQESTGTTRNQRLSTVSLEKGESHPQLSIPADGTVSSEAEGLAQGLTPSLSSHYEMVNKDHLHLLPERSLSCQSSLRHLSIPKSELGTTGLQHTKLMDISLLESSRGVGVGLPLPKGCVSSGSGVAPASLSDIWGVRREEHMVPVQHQDTAASDKLAPASLLGGCKMQKTTEALRVGAGQQRTASFSTTPAHPDLPAAPWGGTLSRDQMPWDPSDVSRNTQMPEGQQWKHAELGPPWAMEYFPLRSCHLIFRDGSGVFYLPLHADIKTNIWCNWTIWAGPQKHIVIYVQGFEGSDGCGSNQDKIIFQGVSSSVETKVVYACHNRGTLVFATQATEVQVLFLSGSGSQSHEYKYFKGQYYVFRDSEAVGSSNDTIAAPREPVQETSKKESWRTVATKGLVSMLSASLDPPAAPAGGRIQPDLVSPDGKAQHPSDLTEDAQFGTNLSKLDLSEHGQLQDETKLEKSPQDGSTEGRETEDDVLVEAAPAGQDTGCKAEPSALGLTKGDVEPVAALATTVPSHSTGLPFSEMPSSNAGVSDKSSSLGQASDNLSEEVAAATHRTQTPVLEEPPPDISTKPSLYPSPGVTAGDTVSLGERTEELFDLVSALASLENGTALQSQHHPGDMLFEVTMEVKPKDWIPHGGSELRKGLLESMKNHIQKNLKLSANRVNEIKLNDVKSTRDANLLLTFWLHLKPEERNVSLLLRSQLEELLGTSVGAEKLQLVSLSVEDVNECNAGVGLCGEEAECFNGVGTYLCRCKQGYEDHSPTKSGTLCIRTPRSGISFFLRHTDILVGAAIVSVLMMLVAAGILCVTAIWRQHPRRSPGLEEPSVRAVEEPEMELHDLGECLRLDPFQLKLRARPPEWLWSVHAHHGEVCQVFLEQSSPL</sequence>
<dbReference type="RefSeq" id="XP_027607146.2">
    <property type="nucleotide sequence ID" value="XM_027751345.2"/>
</dbReference>
<dbReference type="SMART" id="SM00179">
    <property type="entry name" value="EGF_CA"/>
    <property type="match status" value="1"/>
</dbReference>
<feature type="compositionally biased region" description="Polar residues" evidence="6">
    <location>
        <begin position="884"/>
        <end position="911"/>
    </location>
</feature>
<dbReference type="InParanoid" id="A0A6J2J533"/>
<feature type="region of interest" description="Disordered" evidence="6">
    <location>
        <begin position="768"/>
        <end position="798"/>
    </location>
</feature>
<dbReference type="Gene3D" id="2.10.25.10">
    <property type="entry name" value="Laminin"/>
    <property type="match status" value="1"/>
</dbReference>
<evidence type="ECO:0000256" key="3">
    <source>
        <dbReference type="ARBA" id="ARBA00022737"/>
    </source>
</evidence>
<dbReference type="PROSITE" id="PS01187">
    <property type="entry name" value="EGF_CA"/>
    <property type="match status" value="1"/>
</dbReference>
<dbReference type="PROSITE" id="PS00010">
    <property type="entry name" value="ASX_HYDROXYL"/>
    <property type="match status" value="1"/>
</dbReference>
<feature type="region of interest" description="Disordered" evidence="6">
    <location>
        <begin position="349"/>
        <end position="404"/>
    </location>
</feature>
<feature type="region of interest" description="Disordered" evidence="6">
    <location>
        <begin position="732"/>
        <end position="753"/>
    </location>
</feature>
<keyword evidence="1 5" id="KW-0245">EGF-like domain</keyword>
<keyword evidence="7" id="KW-0812">Transmembrane</keyword>
<keyword evidence="3" id="KW-0677">Repeat</keyword>
<feature type="compositionally biased region" description="Polar residues" evidence="6">
    <location>
        <begin position="365"/>
        <end position="380"/>
    </location>
</feature>
<dbReference type="FunFam" id="2.10.25.10:FF:000038">
    <property type="entry name" value="Fibrillin 2"/>
    <property type="match status" value="1"/>
</dbReference>
<dbReference type="InterPro" id="IPR000742">
    <property type="entry name" value="EGF"/>
</dbReference>
<evidence type="ECO:0000313" key="9">
    <source>
        <dbReference type="Proteomes" id="UP000504627"/>
    </source>
</evidence>
<feature type="compositionally biased region" description="Basic and acidic residues" evidence="6">
    <location>
        <begin position="743"/>
        <end position="753"/>
    </location>
</feature>
<name>A0A6J2J533_9PASS</name>
<keyword evidence="7" id="KW-1133">Transmembrane helix</keyword>
<keyword evidence="9" id="KW-1185">Reference proteome</keyword>
<dbReference type="PROSITE" id="PS50026">
    <property type="entry name" value="EGF_3"/>
    <property type="match status" value="1"/>
</dbReference>
<feature type="domain" description="EGF-like" evidence="8">
    <location>
        <begin position="1092"/>
        <end position="1130"/>
    </location>
</feature>
<evidence type="ECO:0000259" key="8">
    <source>
        <dbReference type="PROSITE" id="PS50026"/>
    </source>
</evidence>
<keyword evidence="4" id="KW-1015">Disulfide bond</keyword>
<dbReference type="InterPro" id="IPR000152">
    <property type="entry name" value="EGF-type_Asp/Asn_hydroxyl_site"/>
</dbReference>
<evidence type="ECO:0000256" key="4">
    <source>
        <dbReference type="ARBA" id="ARBA00023157"/>
    </source>
</evidence>